<evidence type="ECO:0000259" key="4">
    <source>
        <dbReference type="PROSITE" id="PS50108"/>
    </source>
</evidence>
<feature type="region of interest" description="Disordered" evidence="3">
    <location>
        <begin position="93"/>
        <end position="117"/>
    </location>
</feature>
<comment type="subcellular location">
    <subcellularLocation>
        <location evidence="1">Endomembrane system</location>
        <topology evidence="1">Peripheral membrane protein</topology>
    </subcellularLocation>
</comment>
<feature type="compositionally biased region" description="Polar residues" evidence="3">
    <location>
        <begin position="368"/>
        <end position="379"/>
    </location>
</feature>
<gene>
    <name evidence="5" type="primary">cdc42ep1a</name>
</gene>
<dbReference type="GO" id="GO:0005856">
    <property type="term" value="C:cytoskeleton"/>
    <property type="evidence" value="ECO:0007669"/>
    <property type="project" value="TreeGrafter"/>
</dbReference>
<dbReference type="GO" id="GO:0030838">
    <property type="term" value="P:positive regulation of actin filament polymerization"/>
    <property type="evidence" value="ECO:0007669"/>
    <property type="project" value="TreeGrafter"/>
</dbReference>
<dbReference type="GO" id="GO:0031267">
    <property type="term" value="F:small GTPase binding"/>
    <property type="evidence" value="ECO:0007669"/>
    <property type="project" value="TreeGrafter"/>
</dbReference>
<organism evidence="5 6">
    <name type="scientific">Takifugu rubripes</name>
    <name type="common">Japanese pufferfish</name>
    <name type="synonym">Fugu rubripes</name>
    <dbReference type="NCBI Taxonomy" id="31033"/>
    <lineage>
        <taxon>Eukaryota</taxon>
        <taxon>Metazoa</taxon>
        <taxon>Chordata</taxon>
        <taxon>Craniata</taxon>
        <taxon>Vertebrata</taxon>
        <taxon>Euteleostomi</taxon>
        <taxon>Actinopterygii</taxon>
        <taxon>Neopterygii</taxon>
        <taxon>Teleostei</taxon>
        <taxon>Neoteleostei</taxon>
        <taxon>Acanthomorphata</taxon>
        <taxon>Eupercaria</taxon>
        <taxon>Tetraodontiformes</taxon>
        <taxon>Tetradontoidea</taxon>
        <taxon>Tetraodontidae</taxon>
        <taxon>Takifugu</taxon>
    </lineage>
</organism>
<protein>
    <submittedName>
        <fullName evidence="5">CDC42 effector protein (Rho GTPase binding) 1a</fullName>
    </submittedName>
</protein>
<dbReference type="Proteomes" id="UP000005226">
    <property type="component" value="Chromosome 1"/>
</dbReference>
<dbReference type="GO" id="GO:0005886">
    <property type="term" value="C:plasma membrane"/>
    <property type="evidence" value="ECO:0007669"/>
    <property type="project" value="TreeGrafter"/>
</dbReference>
<dbReference type="InterPro" id="IPR051296">
    <property type="entry name" value="Cdc42_Effector_BORG/CEP"/>
</dbReference>
<feature type="compositionally biased region" description="Basic and acidic residues" evidence="3">
    <location>
        <begin position="95"/>
        <end position="106"/>
    </location>
</feature>
<reference evidence="5" key="2">
    <citation type="submission" date="2025-08" db="UniProtKB">
        <authorList>
            <consortium name="Ensembl"/>
        </authorList>
    </citation>
    <scope>IDENTIFICATION</scope>
</reference>
<dbReference type="PANTHER" id="PTHR15344:SF7">
    <property type="entry name" value="CDC42 EFFECTOR PROTEIN 1"/>
    <property type="match status" value="1"/>
</dbReference>
<dbReference type="InParanoid" id="A0A3B5KFV9"/>
<dbReference type="PANTHER" id="PTHR15344">
    <property type="entry name" value="CDC42 EFFECTOR PROTEIN BORG"/>
    <property type="match status" value="1"/>
</dbReference>
<dbReference type="GO" id="GO:0007266">
    <property type="term" value="P:Rho protein signal transduction"/>
    <property type="evidence" value="ECO:0007669"/>
    <property type="project" value="TreeGrafter"/>
</dbReference>
<evidence type="ECO:0000256" key="3">
    <source>
        <dbReference type="SAM" id="MobiDB-lite"/>
    </source>
</evidence>
<feature type="compositionally biased region" description="Polar residues" evidence="3">
    <location>
        <begin position="270"/>
        <end position="286"/>
    </location>
</feature>
<dbReference type="FunCoup" id="A0A3B5KFV9">
    <property type="interactions" value="926"/>
</dbReference>
<evidence type="ECO:0000256" key="2">
    <source>
        <dbReference type="ARBA" id="ARBA00010770"/>
    </source>
</evidence>
<dbReference type="InterPro" id="IPR000095">
    <property type="entry name" value="CRIB_dom"/>
</dbReference>
<dbReference type="GeneTree" id="ENSGT00940000160068"/>
<feature type="region of interest" description="Disordered" evidence="3">
    <location>
        <begin position="254"/>
        <end position="324"/>
    </location>
</feature>
<dbReference type="GO" id="GO:0008360">
    <property type="term" value="P:regulation of cell shape"/>
    <property type="evidence" value="ECO:0007669"/>
    <property type="project" value="TreeGrafter"/>
</dbReference>
<dbReference type="SMART" id="SM00285">
    <property type="entry name" value="PBD"/>
    <property type="match status" value="1"/>
</dbReference>
<reference evidence="5 6" key="1">
    <citation type="journal article" date="2011" name="Genome Biol. Evol.">
        <title>Integration of the genetic map and genome assembly of fugu facilitates insights into distinct features of genome evolution in teleosts and mammals.</title>
        <authorList>
            <person name="Kai W."/>
            <person name="Kikuchi K."/>
            <person name="Tohari S."/>
            <person name="Chew A.K."/>
            <person name="Tay A."/>
            <person name="Fujiwara A."/>
            <person name="Hosoya S."/>
            <person name="Suetake H."/>
            <person name="Naruse K."/>
            <person name="Brenner S."/>
            <person name="Suzuki Y."/>
            <person name="Venkatesh B."/>
        </authorList>
    </citation>
    <scope>NUCLEOTIDE SEQUENCE [LARGE SCALE GENOMIC DNA]</scope>
</reference>
<dbReference type="GO" id="GO:0031274">
    <property type="term" value="P:positive regulation of pseudopodium assembly"/>
    <property type="evidence" value="ECO:0007669"/>
    <property type="project" value="TreeGrafter"/>
</dbReference>
<dbReference type="Ensembl" id="ENSTRUT00000049261.2">
    <property type="protein sequence ID" value="ENSTRUP00000056581.1"/>
    <property type="gene ID" value="ENSTRUG00000021426.2"/>
</dbReference>
<comment type="similarity">
    <text evidence="2">Belongs to the BORG/CEP family.</text>
</comment>
<feature type="region of interest" description="Disordered" evidence="3">
    <location>
        <begin position="362"/>
        <end position="382"/>
    </location>
</feature>
<reference evidence="5" key="3">
    <citation type="submission" date="2025-09" db="UniProtKB">
        <authorList>
            <consortium name="Ensembl"/>
        </authorList>
    </citation>
    <scope>IDENTIFICATION</scope>
</reference>
<evidence type="ECO:0000256" key="1">
    <source>
        <dbReference type="ARBA" id="ARBA00004184"/>
    </source>
</evidence>
<dbReference type="GO" id="GO:0012505">
    <property type="term" value="C:endomembrane system"/>
    <property type="evidence" value="ECO:0007669"/>
    <property type="project" value="UniProtKB-SubCell"/>
</dbReference>
<dbReference type="CDD" id="cd00132">
    <property type="entry name" value="CRIB"/>
    <property type="match status" value="1"/>
</dbReference>
<feature type="domain" description="CRIB" evidence="4">
    <location>
        <begin position="32"/>
        <end position="46"/>
    </location>
</feature>
<dbReference type="GO" id="GO:0005737">
    <property type="term" value="C:cytoplasm"/>
    <property type="evidence" value="ECO:0007669"/>
    <property type="project" value="TreeGrafter"/>
</dbReference>
<evidence type="ECO:0000313" key="6">
    <source>
        <dbReference type="Proteomes" id="UP000005226"/>
    </source>
</evidence>
<dbReference type="PROSITE" id="PS50108">
    <property type="entry name" value="CRIB"/>
    <property type="match status" value="1"/>
</dbReference>
<sequence>MNLQEKLSGLKGLVSHSHSKRRFKGDLTLDMISPPLGDFRHTMHVGRGGDAFGDTSFLSNHGGMANGSNGETDSLSNPDNKIGAFFSRALRQIRRGSDNRPREASKDLSPPPPTISPIIKNAISLPRLDIDMPNGCPTTKVLFPGCHSTPEGRKSSYGLESGFVTLPRLSRAERQEPSISHPTSCSAHIHRGSLTDPADAILSTCVISEPKATTTAYSDSLPSLTSLDTFNFDLGPSLMSEVFSLIDSHLEQEEEAHSHTWEEVEAGSASVLTNEGSEKGSATVSYEDSPPGEVCGGGRSPQWEEEEGAGLSVKPAMSPTMSPSERVRSEMGMESERFQIATDVLARHYGVSHLKGQSRRAAADSERMMTSQPKKNASYSYMDDEDEIKEYTKREVKGEKGEIWNLREYVSDECACTECVSFTGIC</sequence>
<dbReference type="Pfam" id="PF14957">
    <property type="entry name" value="BORG_CEP"/>
    <property type="match status" value="1"/>
</dbReference>
<name>A0A3B5KFV9_TAKRU</name>
<dbReference type="AlphaFoldDB" id="A0A3B5KFV9"/>
<dbReference type="STRING" id="31033.ENSTRUP00000056581"/>
<accession>A0A3B5KFV9</accession>
<dbReference type="Pfam" id="PF00786">
    <property type="entry name" value="PBD"/>
    <property type="match status" value="1"/>
</dbReference>
<evidence type="ECO:0000313" key="5">
    <source>
        <dbReference type="Ensembl" id="ENSTRUP00000056581.1"/>
    </source>
</evidence>
<dbReference type="OMA" id="MPNGSPT"/>
<keyword evidence="6" id="KW-1185">Reference proteome</keyword>
<proteinExistence type="inferred from homology"/>
<dbReference type="InterPro" id="IPR029273">
    <property type="entry name" value="Cdc42_effect-like"/>
</dbReference>